<keyword evidence="2" id="KW-1185">Reference proteome</keyword>
<accession>A0A9W7WHX8</accession>
<evidence type="ECO:0000313" key="1">
    <source>
        <dbReference type="EMBL" id="KAI7802382.1"/>
    </source>
</evidence>
<dbReference type="EMBL" id="JAFHDT010000012">
    <property type="protein sequence ID" value="KAI7802382.1"/>
    <property type="molecule type" value="Genomic_DNA"/>
</dbReference>
<protein>
    <submittedName>
        <fullName evidence="1">Uncharacterized protein</fullName>
    </submittedName>
</protein>
<reference evidence="1" key="1">
    <citation type="submission" date="2021-02" db="EMBL/GenBank/DDBJ databases">
        <title>Comparative genomics reveals that relaxation of natural selection precedes convergent phenotypic evolution of cavefish.</title>
        <authorList>
            <person name="Peng Z."/>
        </authorList>
    </citation>
    <scope>NUCLEOTIDE SEQUENCE</scope>
    <source>
        <tissue evidence="1">Muscle</tissue>
    </source>
</reference>
<comment type="caution">
    <text evidence="1">The sequence shown here is derived from an EMBL/GenBank/DDBJ whole genome shotgun (WGS) entry which is preliminary data.</text>
</comment>
<evidence type="ECO:0000313" key="2">
    <source>
        <dbReference type="Proteomes" id="UP001059041"/>
    </source>
</evidence>
<gene>
    <name evidence="1" type="ORF">IRJ41_008485</name>
</gene>
<dbReference type="AlphaFoldDB" id="A0A9W7WHX8"/>
<proteinExistence type="predicted"/>
<sequence length="67" mass="7832">MTHPHHSKVIQTHLIRHESKKTESACLIQEMNLQLKVHLKSSPDSLQKFKYAEIPVLSRKVEVYKPD</sequence>
<name>A0A9W7WHX8_TRIRA</name>
<organism evidence="1 2">
    <name type="scientific">Triplophysa rosa</name>
    <name type="common">Cave loach</name>
    <dbReference type="NCBI Taxonomy" id="992332"/>
    <lineage>
        <taxon>Eukaryota</taxon>
        <taxon>Metazoa</taxon>
        <taxon>Chordata</taxon>
        <taxon>Craniata</taxon>
        <taxon>Vertebrata</taxon>
        <taxon>Euteleostomi</taxon>
        <taxon>Actinopterygii</taxon>
        <taxon>Neopterygii</taxon>
        <taxon>Teleostei</taxon>
        <taxon>Ostariophysi</taxon>
        <taxon>Cypriniformes</taxon>
        <taxon>Nemacheilidae</taxon>
        <taxon>Triplophysa</taxon>
    </lineage>
</organism>
<dbReference type="Proteomes" id="UP001059041">
    <property type="component" value="Linkage Group LG12"/>
</dbReference>